<keyword evidence="3" id="KW-0812">Transmembrane</keyword>
<reference evidence="5 6" key="1">
    <citation type="journal article" date="2021" name="DNA Res.">
        <title>Genome analysis of Candida subhashii reveals its hybrid nature and dual mitochondrial genome conformations.</title>
        <authorList>
            <person name="Mixao V."/>
            <person name="Hegedusova E."/>
            <person name="Saus E."/>
            <person name="Pryszcz L.P."/>
            <person name="Cillingova A."/>
            <person name="Nosek J."/>
            <person name="Gabaldon T."/>
        </authorList>
    </citation>
    <scope>NUCLEOTIDE SEQUENCE [LARGE SCALE GENOMIC DNA]</scope>
    <source>
        <strain evidence="5 6">CBS 10753</strain>
    </source>
</reference>
<dbReference type="PANTHER" id="PTHR28136">
    <property type="entry name" value="NUCLEUS EXPORT PROTEIN BRR6"/>
    <property type="match status" value="1"/>
</dbReference>
<dbReference type="GO" id="GO:0031965">
    <property type="term" value="C:nuclear membrane"/>
    <property type="evidence" value="ECO:0007669"/>
    <property type="project" value="InterPro"/>
</dbReference>
<feature type="compositionally biased region" description="Polar residues" evidence="2">
    <location>
        <begin position="24"/>
        <end position="35"/>
    </location>
</feature>
<evidence type="ECO:0000256" key="1">
    <source>
        <dbReference type="SAM" id="Coils"/>
    </source>
</evidence>
<gene>
    <name evidence="5" type="ORF">J8A68_000769</name>
</gene>
<dbReference type="GeneID" id="73467570"/>
<evidence type="ECO:0000313" key="5">
    <source>
        <dbReference type="EMBL" id="KAG7665749.1"/>
    </source>
</evidence>
<keyword evidence="3" id="KW-0472">Membrane</keyword>
<name>A0A8J5V564_9ASCO</name>
<dbReference type="InterPro" id="IPR018767">
    <property type="entry name" value="Brl1/Brr6_dom"/>
</dbReference>
<feature type="transmembrane region" description="Helical" evidence="3">
    <location>
        <begin position="106"/>
        <end position="128"/>
    </location>
</feature>
<dbReference type="GO" id="GO:0055088">
    <property type="term" value="P:lipid homeostasis"/>
    <property type="evidence" value="ECO:0007669"/>
    <property type="project" value="InterPro"/>
</dbReference>
<dbReference type="AlphaFoldDB" id="A0A8J5V564"/>
<keyword evidence="6" id="KW-1185">Reference proteome</keyword>
<evidence type="ECO:0000259" key="4">
    <source>
        <dbReference type="SMART" id="SM01042"/>
    </source>
</evidence>
<proteinExistence type="predicted"/>
<protein>
    <recommendedName>
        <fullName evidence="4">Brl1/Brr6 domain-containing protein</fullName>
    </recommendedName>
</protein>
<comment type="caution">
    <text evidence="5">The sequence shown here is derived from an EMBL/GenBank/DDBJ whole genome shotgun (WGS) entry which is preliminary data.</text>
</comment>
<dbReference type="OrthoDB" id="5961at2759"/>
<dbReference type="Pfam" id="PF10104">
    <property type="entry name" value="Brr6_like_C_C"/>
    <property type="match status" value="1"/>
</dbReference>
<organism evidence="5 6">
    <name type="scientific">[Candida] subhashii</name>
    <dbReference type="NCBI Taxonomy" id="561895"/>
    <lineage>
        <taxon>Eukaryota</taxon>
        <taxon>Fungi</taxon>
        <taxon>Dikarya</taxon>
        <taxon>Ascomycota</taxon>
        <taxon>Saccharomycotina</taxon>
        <taxon>Pichiomycetes</taxon>
        <taxon>Debaryomycetaceae</taxon>
        <taxon>Spathaspora</taxon>
    </lineage>
</organism>
<keyword evidence="3" id="KW-1133">Transmembrane helix</keyword>
<dbReference type="PANTHER" id="PTHR28136:SF5">
    <property type="entry name" value="NUCLEUS EXPORT PROTEIN BRR6"/>
    <property type="match status" value="1"/>
</dbReference>
<feature type="compositionally biased region" description="Polar residues" evidence="2">
    <location>
        <begin position="59"/>
        <end position="68"/>
    </location>
</feature>
<dbReference type="SMART" id="SM01042">
    <property type="entry name" value="Brr6_like_C_C"/>
    <property type="match status" value="1"/>
</dbReference>
<dbReference type="Proteomes" id="UP000694255">
    <property type="component" value="Unassembled WGS sequence"/>
</dbReference>
<dbReference type="EMBL" id="JAGSYN010000047">
    <property type="protein sequence ID" value="KAG7665749.1"/>
    <property type="molecule type" value="Genomic_DNA"/>
</dbReference>
<dbReference type="InterPro" id="IPR040202">
    <property type="entry name" value="Brl1/Brr6"/>
</dbReference>
<feature type="compositionally biased region" description="Basic and acidic residues" evidence="2">
    <location>
        <begin position="37"/>
        <end position="48"/>
    </location>
</feature>
<dbReference type="RefSeq" id="XP_049265981.1">
    <property type="nucleotide sequence ID" value="XM_049410479.1"/>
</dbReference>
<dbReference type="GO" id="GO:0006998">
    <property type="term" value="P:nuclear envelope organization"/>
    <property type="evidence" value="ECO:0007669"/>
    <property type="project" value="InterPro"/>
</dbReference>
<evidence type="ECO:0000256" key="2">
    <source>
        <dbReference type="SAM" id="MobiDB-lite"/>
    </source>
</evidence>
<feature type="region of interest" description="Disordered" evidence="2">
    <location>
        <begin position="1"/>
        <end position="81"/>
    </location>
</feature>
<sequence>MPFNQKDNNQKHEELRLLPPVEISRQTTNEESIIEQSHPESESTKDETGEIDNPVNCEFPSSSSNQIVHSEKSGSIPRQSFKNNDAQIHNGYSILFDPMIPYTLALYLQLLVNIIIVSIILYLIYIFMKTIQSDINHKLELHTMEAIHEISQCSTQYIRNRCNQQERVPAIEKECLILEKCQNRDPGQLAKSKITAETFAEIINGFLNGISWKSLLLTNGLIWGGLVVSNVVFGNYRSSSVNVVEVSSVERKLKVLEDRIRQQEEVIRRYELLEKEESKDLIDSSPVRGVSGYRRL</sequence>
<evidence type="ECO:0000313" key="6">
    <source>
        <dbReference type="Proteomes" id="UP000694255"/>
    </source>
</evidence>
<feature type="coiled-coil region" evidence="1">
    <location>
        <begin position="246"/>
        <end position="276"/>
    </location>
</feature>
<accession>A0A8J5V564</accession>
<keyword evidence="1" id="KW-0175">Coiled coil</keyword>
<feature type="domain" description="Brl1/Brr6" evidence="4">
    <location>
        <begin position="104"/>
        <end position="237"/>
    </location>
</feature>
<evidence type="ECO:0000256" key="3">
    <source>
        <dbReference type="SAM" id="Phobius"/>
    </source>
</evidence>